<dbReference type="InterPro" id="IPR016181">
    <property type="entry name" value="Acyl_CoA_acyltransferase"/>
</dbReference>
<evidence type="ECO:0000313" key="2">
    <source>
        <dbReference type="EMBL" id="TDW99596.1"/>
    </source>
</evidence>
<organism evidence="2 3">
    <name type="scientific">Dinghuibacter silviterrae</name>
    <dbReference type="NCBI Taxonomy" id="1539049"/>
    <lineage>
        <taxon>Bacteria</taxon>
        <taxon>Pseudomonadati</taxon>
        <taxon>Bacteroidota</taxon>
        <taxon>Chitinophagia</taxon>
        <taxon>Chitinophagales</taxon>
        <taxon>Chitinophagaceae</taxon>
        <taxon>Dinghuibacter</taxon>
    </lineage>
</organism>
<keyword evidence="2" id="KW-0808">Transferase</keyword>
<name>A0A4R8DQL5_9BACT</name>
<dbReference type="PROSITE" id="PS51186">
    <property type="entry name" value="GNAT"/>
    <property type="match status" value="1"/>
</dbReference>
<dbReference type="OrthoDB" id="9811523at2"/>
<comment type="caution">
    <text evidence="2">The sequence shown here is derived from an EMBL/GenBank/DDBJ whole genome shotgun (WGS) entry which is preliminary data.</text>
</comment>
<dbReference type="Pfam" id="PF13302">
    <property type="entry name" value="Acetyltransf_3"/>
    <property type="match status" value="1"/>
</dbReference>
<dbReference type="GO" id="GO:0016747">
    <property type="term" value="F:acyltransferase activity, transferring groups other than amino-acyl groups"/>
    <property type="evidence" value="ECO:0007669"/>
    <property type="project" value="InterPro"/>
</dbReference>
<dbReference type="Gene3D" id="3.40.630.30">
    <property type="match status" value="1"/>
</dbReference>
<dbReference type="Proteomes" id="UP000294498">
    <property type="component" value="Unassembled WGS sequence"/>
</dbReference>
<dbReference type="SUPFAM" id="SSF55729">
    <property type="entry name" value="Acyl-CoA N-acyltransferases (Nat)"/>
    <property type="match status" value="1"/>
</dbReference>
<dbReference type="PANTHER" id="PTHR43328">
    <property type="entry name" value="ACETYLTRANSFERASE-RELATED"/>
    <property type="match status" value="1"/>
</dbReference>
<dbReference type="InterPro" id="IPR000182">
    <property type="entry name" value="GNAT_dom"/>
</dbReference>
<reference evidence="2 3" key="1">
    <citation type="submission" date="2019-03" db="EMBL/GenBank/DDBJ databases">
        <title>Genomic Encyclopedia of Type Strains, Phase IV (KMG-IV): sequencing the most valuable type-strain genomes for metagenomic binning, comparative biology and taxonomic classification.</title>
        <authorList>
            <person name="Goeker M."/>
        </authorList>
    </citation>
    <scope>NUCLEOTIDE SEQUENCE [LARGE SCALE GENOMIC DNA]</scope>
    <source>
        <strain evidence="2 3">DSM 100059</strain>
    </source>
</reference>
<feature type="domain" description="N-acetyltransferase" evidence="1">
    <location>
        <begin position="2"/>
        <end position="166"/>
    </location>
</feature>
<dbReference type="AlphaFoldDB" id="A0A4R8DQL5"/>
<keyword evidence="3" id="KW-1185">Reference proteome</keyword>
<dbReference type="RefSeq" id="WP_133990427.1">
    <property type="nucleotide sequence ID" value="NZ_SODV01000001.1"/>
</dbReference>
<evidence type="ECO:0000259" key="1">
    <source>
        <dbReference type="PROSITE" id="PS51186"/>
    </source>
</evidence>
<sequence>MITLRPWQWRDVPQLIHICNNIHIWNNLRDQMPKPYRQKDAEEWVRFNLQQQPQRNFCIDENGVMIGGIGMVPQHDIYKRNIEIGYYLGEEHWGRGHGTEAVRQMVRYIFDTTDCYRIYAEVFAHNLASMAVLRKNGFHREAVLHKAIFKNDLLIDAHLWVRFREE</sequence>
<protein>
    <submittedName>
        <fullName evidence="2">RimJ/RimL family protein N-acetyltransferase</fullName>
    </submittedName>
</protein>
<proteinExistence type="predicted"/>
<gene>
    <name evidence="2" type="ORF">EDB95_0606</name>
</gene>
<dbReference type="EMBL" id="SODV01000001">
    <property type="protein sequence ID" value="TDW99596.1"/>
    <property type="molecule type" value="Genomic_DNA"/>
</dbReference>
<accession>A0A4R8DQL5</accession>
<evidence type="ECO:0000313" key="3">
    <source>
        <dbReference type="Proteomes" id="UP000294498"/>
    </source>
</evidence>
<dbReference type="PANTHER" id="PTHR43328:SF1">
    <property type="entry name" value="N-ACETYLTRANSFERASE DOMAIN-CONTAINING PROTEIN"/>
    <property type="match status" value="1"/>
</dbReference>